<protein>
    <submittedName>
        <fullName evidence="2">Uncharacterized protein</fullName>
    </submittedName>
</protein>
<feature type="region of interest" description="Disordered" evidence="1">
    <location>
        <begin position="1"/>
        <end position="54"/>
    </location>
</feature>
<accession>A0AAX6DT57</accession>
<dbReference type="PANTHER" id="PTHR33132:SF135">
    <property type="entry name" value="OS02G0799700 PROTEIN"/>
    <property type="match status" value="1"/>
</dbReference>
<keyword evidence="3" id="KW-1185">Reference proteome</keyword>
<sequence>MWWGGGKDVLNNQNNMAPSVTVQASSSPKGAATKKEVPLASPKGGAAARGGGGGGGLQCLCSPTTHQGSFRCRFHRSGASSTRMLRSKSMPPSMKSATIPLPAKPLETA</sequence>
<organism evidence="2 3">
    <name type="scientific">Iris pallida</name>
    <name type="common">Sweet iris</name>
    <dbReference type="NCBI Taxonomy" id="29817"/>
    <lineage>
        <taxon>Eukaryota</taxon>
        <taxon>Viridiplantae</taxon>
        <taxon>Streptophyta</taxon>
        <taxon>Embryophyta</taxon>
        <taxon>Tracheophyta</taxon>
        <taxon>Spermatophyta</taxon>
        <taxon>Magnoliopsida</taxon>
        <taxon>Liliopsida</taxon>
        <taxon>Asparagales</taxon>
        <taxon>Iridaceae</taxon>
        <taxon>Iridoideae</taxon>
        <taxon>Irideae</taxon>
        <taxon>Iris</taxon>
    </lineage>
</organism>
<dbReference type="AlphaFoldDB" id="A0AAX6DT57"/>
<evidence type="ECO:0000313" key="2">
    <source>
        <dbReference type="EMBL" id="KAJ6794992.1"/>
    </source>
</evidence>
<feature type="compositionally biased region" description="Polar residues" evidence="1">
    <location>
        <begin position="10"/>
        <end position="28"/>
    </location>
</feature>
<dbReference type="Proteomes" id="UP001140949">
    <property type="component" value="Unassembled WGS sequence"/>
</dbReference>
<evidence type="ECO:0000256" key="1">
    <source>
        <dbReference type="SAM" id="MobiDB-lite"/>
    </source>
</evidence>
<reference evidence="2" key="2">
    <citation type="submission" date="2023-04" db="EMBL/GenBank/DDBJ databases">
        <authorList>
            <person name="Bruccoleri R.E."/>
            <person name="Oakeley E.J."/>
            <person name="Faust A.-M."/>
            <person name="Dessus-Babus S."/>
            <person name="Altorfer M."/>
            <person name="Burckhardt D."/>
            <person name="Oertli M."/>
            <person name="Naumann U."/>
            <person name="Petersen F."/>
            <person name="Wong J."/>
        </authorList>
    </citation>
    <scope>NUCLEOTIDE SEQUENCE</scope>
    <source>
        <strain evidence="2">GSM-AAB239-AS_SAM_17_03QT</strain>
        <tissue evidence="2">Leaf</tissue>
    </source>
</reference>
<reference evidence="2" key="1">
    <citation type="journal article" date="2023" name="GigaByte">
        <title>Genome assembly of the bearded iris, Iris pallida Lam.</title>
        <authorList>
            <person name="Bruccoleri R.E."/>
            <person name="Oakeley E.J."/>
            <person name="Faust A.M.E."/>
            <person name="Altorfer M."/>
            <person name="Dessus-Babus S."/>
            <person name="Burckhardt D."/>
            <person name="Oertli M."/>
            <person name="Naumann U."/>
            <person name="Petersen F."/>
            <person name="Wong J."/>
        </authorList>
    </citation>
    <scope>NUCLEOTIDE SEQUENCE</scope>
    <source>
        <strain evidence="2">GSM-AAB239-AS_SAM_17_03QT</strain>
    </source>
</reference>
<comment type="caution">
    <text evidence="2">The sequence shown here is derived from an EMBL/GenBank/DDBJ whole genome shotgun (WGS) entry which is preliminary data.</text>
</comment>
<dbReference type="EMBL" id="JANAVB010042020">
    <property type="protein sequence ID" value="KAJ6794992.1"/>
    <property type="molecule type" value="Genomic_DNA"/>
</dbReference>
<proteinExistence type="predicted"/>
<name>A0AAX6DT57_IRIPA</name>
<evidence type="ECO:0000313" key="3">
    <source>
        <dbReference type="Proteomes" id="UP001140949"/>
    </source>
</evidence>
<feature type="region of interest" description="Disordered" evidence="1">
    <location>
        <begin position="78"/>
        <end position="109"/>
    </location>
</feature>
<gene>
    <name evidence="2" type="ORF">M6B38_228790</name>
</gene>
<dbReference type="PANTHER" id="PTHR33132">
    <property type="entry name" value="OSJNBB0118P14.9 PROTEIN"/>
    <property type="match status" value="1"/>
</dbReference>